<evidence type="ECO:0000256" key="1">
    <source>
        <dbReference type="ARBA" id="ARBA00004141"/>
    </source>
</evidence>
<proteinExistence type="predicted"/>
<dbReference type="GO" id="GO:0016020">
    <property type="term" value="C:membrane"/>
    <property type="evidence" value="ECO:0007669"/>
    <property type="project" value="UniProtKB-SubCell"/>
</dbReference>
<evidence type="ECO:0000313" key="5">
    <source>
        <dbReference type="EMBL" id="AWB93682.1"/>
    </source>
</evidence>
<dbReference type="KEGG" id="aez:C3E78_16495"/>
<reference evidence="6" key="1">
    <citation type="submission" date="2018-01" db="EMBL/GenBank/DDBJ databases">
        <authorList>
            <person name="Li J."/>
        </authorList>
    </citation>
    <scope>NUCLEOTIDE SEQUENCE [LARGE SCALE GENOMIC DNA]</scope>
    <source>
        <strain evidence="6">592</strain>
    </source>
</reference>
<dbReference type="CDD" id="cd03386">
    <property type="entry name" value="PAP2_Aur1_like"/>
    <property type="match status" value="1"/>
</dbReference>
<evidence type="ECO:0000256" key="2">
    <source>
        <dbReference type="ARBA" id="ARBA00022692"/>
    </source>
</evidence>
<comment type="subcellular location">
    <subcellularLocation>
        <location evidence="1">Membrane</location>
        <topology evidence="1">Multi-pass membrane protein</topology>
    </subcellularLocation>
</comment>
<keyword evidence="2" id="KW-0812">Transmembrane</keyword>
<dbReference type="InterPro" id="IPR026841">
    <property type="entry name" value="Aur1/Ipt1"/>
</dbReference>
<name>A0A2S0WQU4_9ACTN</name>
<dbReference type="AlphaFoldDB" id="A0A2S0WQU4"/>
<dbReference type="Pfam" id="PF14378">
    <property type="entry name" value="PAP2_3"/>
    <property type="match status" value="1"/>
</dbReference>
<dbReference type="OrthoDB" id="5241565at2"/>
<dbReference type="EMBL" id="CP026952">
    <property type="protein sequence ID" value="AWB93682.1"/>
    <property type="molecule type" value="Genomic_DNA"/>
</dbReference>
<dbReference type="PANTHER" id="PTHR31310">
    <property type="match status" value="1"/>
</dbReference>
<keyword evidence="3" id="KW-1133">Transmembrane helix</keyword>
<dbReference type="RefSeq" id="WP_108580283.1">
    <property type="nucleotide sequence ID" value="NZ_CP026952.1"/>
</dbReference>
<gene>
    <name evidence="5" type="ORF">C3E78_16495</name>
</gene>
<accession>A0A5F2ENF4</accession>
<evidence type="ECO:0000256" key="4">
    <source>
        <dbReference type="ARBA" id="ARBA00023136"/>
    </source>
</evidence>
<protein>
    <submittedName>
        <fullName evidence="5">Uncharacterized protein</fullName>
    </submittedName>
</protein>
<accession>A0A2S0WQU4</accession>
<sequence length="273" mass="28896">MSTLTGQRHAPARATTSSRGPGVRASSLARRALTATGVREVALLAALWVTYSLSRLVAADDLVVARARAADVLHVESLLHLDIESWLNGALAPITEIAVPMSFWYATLHYVVTPAVLVFLFVRHRAEYPRARNAIVIGSAIGLLAYLVLPTAPPRLMPGGHYLDALAMTSSHGWWGGDASAPAGLGHITNELAAMPSLHVGWTVWVAWALWRHTRLGGRVLACLYVAGTTFVVVATGNHWVLDAVAGAVVVAAGIVISGRIASRAPADFPVAT</sequence>
<organism evidence="5 6">
    <name type="scientific">Aeromicrobium chenweiae</name>
    <dbReference type="NCBI Taxonomy" id="2079793"/>
    <lineage>
        <taxon>Bacteria</taxon>
        <taxon>Bacillati</taxon>
        <taxon>Actinomycetota</taxon>
        <taxon>Actinomycetes</taxon>
        <taxon>Propionibacteriales</taxon>
        <taxon>Nocardioidaceae</taxon>
        <taxon>Aeromicrobium</taxon>
    </lineage>
</organism>
<dbReference type="InterPro" id="IPR052185">
    <property type="entry name" value="IPC_Synthase-Related"/>
</dbReference>
<evidence type="ECO:0000256" key="3">
    <source>
        <dbReference type="ARBA" id="ARBA00022989"/>
    </source>
</evidence>
<keyword evidence="4" id="KW-0472">Membrane</keyword>
<keyword evidence="6" id="KW-1185">Reference proteome</keyword>
<evidence type="ECO:0000313" key="6">
    <source>
        <dbReference type="Proteomes" id="UP000244384"/>
    </source>
</evidence>
<dbReference type="Proteomes" id="UP000244384">
    <property type="component" value="Chromosome"/>
</dbReference>
<dbReference type="PANTHER" id="PTHR31310:SF7">
    <property type="entry name" value="PA-PHOSPHATASE RELATED-FAMILY PROTEIN DDB_G0268928"/>
    <property type="match status" value="1"/>
</dbReference>